<sequence>MTEDRLHRDHLPGGIDAPVMPTAVGIVHLGIGAFHRAHQAVYTERAAIATGDTTWGILGVTQRSATVRDQLRPQGGVYTVLTAGEQESSVELIGSVVDVAYPAEETGRVLATIAAPTTHVVTLTITEKGYARRPDGSLDADAVRGDLEALAAGAGGAAAADGGVQPAASAIGLLVRGLAARAVSGVPITVLTCDNMVDNGRVLERLVREAADAALPGPEGDVLRAFLDQSVTFPCSMVDRIVPATTPEQRDQVEQTLGVRDEGLVVGEPFAQWVIEDRFAGPRPAWEAAGATLTKDVAPFEQAKLRLLNGTHSLVAYAGWLAGHSTIAGGVTDPEIAERARQYLFDDALPTLTAPEGLDLRQYGEQILARFANPHTGHTTAQVAMDGTQKIPFRWGGVLADSLAAGREPEGVAFGLAAWAEFVRRRTRSGEGVDDPRAAELEALVGAAEVPGGSDGLGDVEGLAGIEEDFRALLALPGLLPPGTPESFVDAVASEIDSVIG</sequence>
<dbReference type="RefSeq" id="WP_182620383.1">
    <property type="nucleotide sequence ID" value="NZ_BAAATF010000009.1"/>
</dbReference>
<dbReference type="PANTHER" id="PTHR43362:SF1">
    <property type="entry name" value="MANNITOL DEHYDROGENASE 2-RELATED"/>
    <property type="match status" value="1"/>
</dbReference>
<keyword evidence="5" id="KW-0520">NAD</keyword>
<dbReference type="GO" id="GO:0008926">
    <property type="term" value="F:mannitol-1-phosphate 5-dehydrogenase activity"/>
    <property type="evidence" value="ECO:0007669"/>
    <property type="project" value="UniProtKB-EC"/>
</dbReference>
<evidence type="ECO:0000256" key="3">
    <source>
        <dbReference type="ARBA" id="ARBA00016219"/>
    </source>
</evidence>
<evidence type="ECO:0000259" key="8">
    <source>
        <dbReference type="Pfam" id="PF08125"/>
    </source>
</evidence>
<dbReference type="InterPro" id="IPR036291">
    <property type="entry name" value="NAD(P)-bd_dom_sf"/>
</dbReference>
<evidence type="ECO:0000256" key="6">
    <source>
        <dbReference type="ARBA" id="ARBA00048615"/>
    </source>
</evidence>
<dbReference type="SUPFAM" id="SSF51735">
    <property type="entry name" value="NAD(P)-binding Rossmann-fold domains"/>
    <property type="match status" value="1"/>
</dbReference>
<dbReference type="Gene3D" id="1.10.1040.10">
    <property type="entry name" value="N-(1-d-carboxylethyl)-l-norvaline Dehydrogenase, domain 2"/>
    <property type="match status" value="1"/>
</dbReference>
<evidence type="ECO:0000313" key="9">
    <source>
        <dbReference type="EMBL" id="MBA8811216.1"/>
    </source>
</evidence>
<dbReference type="InterPro" id="IPR000669">
    <property type="entry name" value="Mannitol_DH"/>
</dbReference>
<keyword evidence="4 9" id="KW-0560">Oxidoreductase</keyword>
<dbReference type="InterPro" id="IPR050988">
    <property type="entry name" value="Mannitol_DH/Oxidoreductase"/>
</dbReference>
<evidence type="ECO:0000256" key="2">
    <source>
        <dbReference type="ARBA" id="ARBA00012939"/>
    </source>
</evidence>
<protein>
    <recommendedName>
        <fullName evidence="3">Mannitol-1-phosphate 5-dehydrogenase</fullName>
        <ecNumber evidence="2">1.1.1.17</ecNumber>
    </recommendedName>
</protein>
<dbReference type="SUPFAM" id="SSF48179">
    <property type="entry name" value="6-phosphogluconate dehydrogenase C-terminal domain-like"/>
    <property type="match status" value="1"/>
</dbReference>
<dbReference type="Gene3D" id="3.40.50.720">
    <property type="entry name" value="NAD(P)-binding Rossmann-like Domain"/>
    <property type="match status" value="1"/>
</dbReference>
<proteinExistence type="inferred from homology"/>
<feature type="domain" description="Mannitol dehydrogenase C-terminal" evidence="8">
    <location>
        <begin position="296"/>
        <end position="443"/>
    </location>
</feature>
<dbReference type="Proteomes" id="UP000540568">
    <property type="component" value="Unassembled WGS sequence"/>
</dbReference>
<evidence type="ECO:0000256" key="1">
    <source>
        <dbReference type="ARBA" id="ARBA00006541"/>
    </source>
</evidence>
<accession>A0A7W3JE99</accession>
<evidence type="ECO:0000259" key="7">
    <source>
        <dbReference type="Pfam" id="PF01232"/>
    </source>
</evidence>
<gene>
    <name evidence="9" type="ORF">FHX71_005223</name>
</gene>
<dbReference type="Pfam" id="PF08125">
    <property type="entry name" value="Mannitol_dh_C"/>
    <property type="match status" value="1"/>
</dbReference>
<dbReference type="GO" id="GO:0019594">
    <property type="term" value="P:mannitol metabolic process"/>
    <property type="evidence" value="ECO:0007669"/>
    <property type="project" value="InterPro"/>
</dbReference>
<name>A0A7W3JE99_9MICO</name>
<evidence type="ECO:0000256" key="4">
    <source>
        <dbReference type="ARBA" id="ARBA00023002"/>
    </source>
</evidence>
<reference evidence="9 10" key="1">
    <citation type="submission" date="2020-07" db="EMBL/GenBank/DDBJ databases">
        <title>Sequencing the genomes of 1000 actinobacteria strains.</title>
        <authorList>
            <person name="Klenk H.-P."/>
        </authorList>
    </citation>
    <scope>NUCLEOTIDE SEQUENCE [LARGE SCALE GENOMIC DNA]</scope>
    <source>
        <strain evidence="9 10">DSM 44121</strain>
    </source>
</reference>
<dbReference type="InterPro" id="IPR023027">
    <property type="entry name" value="Mannitol_DH_CS"/>
</dbReference>
<dbReference type="InterPro" id="IPR008927">
    <property type="entry name" value="6-PGluconate_DH-like_C_sf"/>
</dbReference>
<dbReference type="EC" id="1.1.1.17" evidence="2"/>
<dbReference type="EMBL" id="JACGWV010000003">
    <property type="protein sequence ID" value="MBA8811216.1"/>
    <property type="molecule type" value="Genomic_DNA"/>
</dbReference>
<comment type="catalytic activity">
    <reaction evidence="6">
        <text>D-mannitol 1-phosphate + NAD(+) = beta-D-fructose 6-phosphate + NADH + H(+)</text>
        <dbReference type="Rhea" id="RHEA:19661"/>
        <dbReference type="ChEBI" id="CHEBI:15378"/>
        <dbReference type="ChEBI" id="CHEBI:57540"/>
        <dbReference type="ChEBI" id="CHEBI:57634"/>
        <dbReference type="ChEBI" id="CHEBI:57945"/>
        <dbReference type="ChEBI" id="CHEBI:61381"/>
        <dbReference type="EC" id="1.1.1.17"/>
    </reaction>
</comment>
<dbReference type="PRINTS" id="PR00084">
    <property type="entry name" value="MTLDHDRGNASE"/>
</dbReference>
<dbReference type="AlphaFoldDB" id="A0A7W3JE99"/>
<organism evidence="9 10">
    <name type="scientific">Promicromonospora sukumoe</name>
    <dbReference type="NCBI Taxonomy" id="88382"/>
    <lineage>
        <taxon>Bacteria</taxon>
        <taxon>Bacillati</taxon>
        <taxon>Actinomycetota</taxon>
        <taxon>Actinomycetes</taxon>
        <taxon>Micrococcales</taxon>
        <taxon>Promicromonosporaceae</taxon>
        <taxon>Promicromonospora</taxon>
    </lineage>
</organism>
<dbReference type="InterPro" id="IPR013328">
    <property type="entry name" value="6PGD_dom2"/>
</dbReference>
<dbReference type="Pfam" id="PF01232">
    <property type="entry name" value="Mannitol_dh"/>
    <property type="match status" value="1"/>
</dbReference>
<dbReference type="PANTHER" id="PTHR43362">
    <property type="entry name" value="MANNITOL DEHYDROGENASE DSF1-RELATED"/>
    <property type="match status" value="1"/>
</dbReference>
<evidence type="ECO:0000313" key="10">
    <source>
        <dbReference type="Proteomes" id="UP000540568"/>
    </source>
</evidence>
<dbReference type="InterPro" id="IPR013118">
    <property type="entry name" value="Mannitol_DH_C"/>
</dbReference>
<keyword evidence="10" id="KW-1185">Reference proteome</keyword>
<dbReference type="PROSITE" id="PS00974">
    <property type="entry name" value="MANNITOL_DHGENASE"/>
    <property type="match status" value="1"/>
</dbReference>
<comment type="caution">
    <text evidence="9">The sequence shown here is derived from an EMBL/GenBank/DDBJ whole genome shotgun (WGS) entry which is preliminary data.</text>
</comment>
<comment type="similarity">
    <text evidence="1">Belongs to the mannitol dehydrogenase family.</text>
</comment>
<evidence type="ECO:0000256" key="5">
    <source>
        <dbReference type="ARBA" id="ARBA00023027"/>
    </source>
</evidence>
<feature type="domain" description="Mannitol dehydrogenase N-terminal" evidence="7">
    <location>
        <begin position="25"/>
        <end position="287"/>
    </location>
</feature>
<dbReference type="InterPro" id="IPR013131">
    <property type="entry name" value="Mannitol_DH_N"/>
</dbReference>